<keyword evidence="5 6" id="KW-0472">Membrane</keyword>
<feature type="transmembrane region" description="Helical" evidence="6">
    <location>
        <begin position="435"/>
        <end position="456"/>
    </location>
</feature>
<dbReference type="Pfam" id="PF07690">
    <property type="entry name" value="MFS_1"/>
    <property type="match status" value="1"/>
</dbReference>
<feature type="transmembrane region" description="Helical" evidence="6">
    <location>
        <begin position="468"/>
        <end position="490"/>
    </location>
</feature>
<keyword evidence="3 6" id="KW-0812">Transmembrane</keyword>
<accession>A0A4C1URK8</accession>
<evidence type="ECO:0000313" key="9">
    <source>
        <dbReference type="Proteomes" id="UP000299102"/>
    </source>
</evidence>
<feature type="transmembrane region" description="Helical" evidence="6">
    <location>
        <begin position="144"/>
        <end position="161"/>
    </location>
</feature>
<feature type="domain" description="Major facilitator superfamily (MFS) profile" evidence="7">
    <location>
        <begin position="48"/>
        <end position="520"/>
    </location>
</feature>
<protein>
    <submittedName>
        <fullName evidence="8">Synaptic vesicle glycoprotein 2B</fullName>
    </submittedName>
</protein>
<dbReference type="InterPro" id="IPR020846">
    <property type="entry name" value="MFS_dom"/>
</dbReference>
<keyword evidence="4 6" id="KW-1133">Transmembrane helix</keyword>
<feature type="transmembrane region" description="Helical" evidence="6">
    <location>
        <begin position="311"/>
        <end position="330"/>
    </location>
</feature>
<dbReference type="PANTHER" id="PTHR23511:SF35">
    <property type="entry name" value="MAJOR FACILITATOR SUPERFAMILY (MFS) PROFILE DOMAIN-CONTAINING PROTEIN"/>
    <property type="match status" value="1"/>
</dbReference>
<proteinExistence type="predicted"/>
<keyword evidence="9" id="KW-1185">Reference proteome</keyword>
<dbReference type="Gene3D" id="1.20.1250.20">
    <property type="entry name" value="MFS general substrate transporter like domains"/>
    <property type="match status" value="1"/>
</dbReference>
<keyword evidence="2" id="KW-0813">Transport</keyword>
<sequence>MSDVSYLDKKTNDNEMKNVENKLKMEVEGSHSLEDALELSGVGRYSYVLFIICSYSLMSAISEIFGVGVIATSAQCDLQLDLYRKGIIGSLPVLGVMSSGHLWGYIADTRGRKRTLIVTMGGTFLLATISSFSFHWIFLAFMKFLSAVFAAGTNAVMYALLGESTPESQRAKFLLYAATGVMCSQSVMAAIAYPILRFPFTIQLASEFTYRPWRLLTQAYGLMSGINLLLLLVFVHESPKFYLSKGKHKEGLAVLARIFAVNTGRKPMDYPVKQITFDEEVAGKEERNILKSIWAQTVPLLKNPHIKNTMLMFYTSIVVYTIGPAFIVWLPDILNAYVKNIGKSSMIFCDLIQTNAQPNAQLDSNTSVSNAQCDDHVKDLTLALMAGNGLYLFTTTGSLVFIVKCVGKRWTFIGVHILCTAAGFLLNVVTGLGSVLVFIIMISNVICLGITTTYAVELFPTYLRATAVCLTMMVGRIVSFLVINIIGPLVKSNCLLLFNGIAIFILTGSIAGWFLPSDKRKCNNDNVKKAEQP</sequence>
<reference evidence="8 9" key="1">
    <citation type="journal article" date="2019" name="Commun. Biol.">
        <title>The bagworm genome reveals a unique fibroin gene that provides high tensile strength.</title>
        <authorList>
            <person name="Kono N."/>
            <person name="Nakamura H."/>
            <person name="Ohtoshi R."/>
            <person name="Tomita M."/>
            <person name="Numata K."/>
            <person name="Arakawa K."/>
        </authorList>
    </citation>
    <scope>NUCLEOTIDE SEQUENCE [LARGE SCALE GENOMIC DNA]</scope>
</reference>
<dbReference type="InterPro" id="IPR011701">
    <property type="entry name" value="MFS"/>
</dbReference>
<evidence type="ECO:0000256" key="5">
    <source>
        <dbReference type="ARBA" id="ARBA00023136"/>
    </source>
</evidence>
<evidence type="ECO:0000313" key="8">
    <source>
        <dbReference type="EMBL" id="GBP28850.1"/>
    </source>
</evidence>
<dbReference type="GO" id="GO:0016020">
    <property type="term" value="C:membrane"/>
    <property type="evidence" value="ECO:0007669"/>
    <property type="project" value="UniProtKB-SubCell"/>
</dbReference>
<organism evidence="8 9">
    <name type="scientific">Eumeta variegata</name>
    <name type="common">Bagworm moth</name>
    <name type="synonym">Eumeta japonica</name>
    <dbReference type="NCBI Taxonomy" id="151549"/>
    <lineage>
        <taxon>Eukaryota</taxon>
        <taxon>Metazoa</taxon>
        <taxon>Ecdysozoa</taxon>
        <taxon>Arthropoda</taxon>
        <taxon>Hexapoda</taxon>
        <taxon>Insecta</taxon>
        <taxon>Pterygota</taxon>
        <taxon>Neoptera</taxon>
        <taxon>Endopterygota</taxon>
        <taxon>Lepidoptera</taxon>
        <taxon>Glossata</taxon>
        <taxon>Ditrysia</taxon>
        <taxon>Tineoidea</taxon>
        <taxon>Psychidae</taxon>
        <taxon>Oiketicinae</taxon>
        <taxon>Eumeta</taxon>
    </lineage>
</organism>
<feature type="transmembrane region" description="Helical" evidence="6">
    <location>
        <begin position="382"/>
        <end position="403"/>
    </location>
</feature>
<evidence type="ECO:0000256" key="4">
    <source>
        <dbReference type="ARBA" id="ARBA00022989"/>
    </source>
</evidence>
<feature type="transmembrane region" description="Helical" evidence="6">
    <location>
        <begin position="410"/>
        <end position="429"/>
    </location>
</feature>
<feature type="transmembrane region" description="Helical" evidence="6">
    <location>
        <begin position="496"/>
        <end position="515"/>
    </location>
</feature>
<dbReference type="Proteomes" id="UP000299102">
    <property type="component" value="Unassembled WGS sequence"/>
</dbReference>
<dbReference type="PANTHER" id="PTHR23511">
    <property type="entry name" value="SYNAPTIC VESICLE GLYCOPROTEIN 2"/>
    <property type="match status" value="1"/>
</dbReference>
<evidence type="ECO:0000259" key="7">
    <source>
        <dbReference type="PROSITE" id="PS50850"/>
    </source>
</evidence>
<evidence type="ECO:0000256" key="3">
    <source>
        <dbReference type="ARBA" id="ARBA00022692"/>
    </source>
</evidence>
<feature type="transmembrane region" description="Helical" evidence="6">
    <location>
        <begin position="116"/>
        <end position="138"/>
    </location>
</feature>
<dbReference type="STRING" id="151549.A0A4C1URK8"/>
<feature type="transmembrane region" description="Helical" evidence="6">
    <location>
        <begin position="47"/>
        <end position="74"/>
    </location>
</feature>
<evidence type="ECO:0000256" key="1">
    <source>
        <dbReference type="ARBA" id="ARBA00004141"/>
    </source>
</evidence>
<dbReference type="AlphaFoldDB" id="A0A4C1URK8"/>
<gene>
    <name evidence="8" type="primary">SV2B</name>
    <name evidence="8" type="ORF">EVAR_24526_1</name>
</gene>
<feature type="transmembrane region" description="Helical" evidence="6">
    <location>
        <begin position="86"/>
        <end position="104"/>
    </location>
</feature>
<name>A0A4C1URK8_EUMVA</name>
<dbReference type="GO" id="GO:0022857">
    <property type="term" value="F:transmembrane transporter activity"/>
    <property type="evidence" value="ECO:0007669"/>
    <property type="project" value="InterPro"/>
</dbReference>
<dbReference type="InterPro" id="IPR036259">
    <property type="entry name" value="MFS_trans_sf"/>
</dbReference>
<feature type="transmembrane region" description="Helical" evidence="6">
    <location>
        <begin position="173"/>
        <end position="195"/>
    </location>
</feature>
<dbReference type="SUPFAM" id="SSF103473">
    <property type="entry name" value="MFS general substrate transporter"/>
    <property type="match status" value="1"/>
</dbReference>
<feature type="transmembrane region" description="Helical" evidence="6">
    <location>
        <begin position="215"/>
        <end position="235"/>
    </location>
</feature>
<comment type="subcellular location">
    <subcellularLocation>
        <location evidence="1">Membrane</location>
        <topology evidence="1">Multi-pass membrane protein</topology>
    </subcellularLocation>
</comment>
<evidence type="ECO:0000256" key="6">
    <source>
        <dbReference type="SAM" id="Phobius"/>
    </source>
</evidence>
<dbReference type="OrthoDB" id="433512at2759"/>
<dbReference type="EMBL" id="BGZK01000212">
    <property type="protein sequence ID" value="GBP28850.1"/>
    <property type="molecule type" value="Genomic_DNA"/>
</dbReference>
<dbReference type="PROSITE" id="PS50850">
    <property type="entry name" value="MFS"/>
    <property type="match status" value="1"/>
</dbReference>
<evidence type="ECO:0000256" key="2">
    <source>
        <dbReference type="ARBA" id="ARBA00022448"/>
    </source>
</evidence>
<comment type="caution">
    <text evidence="8">The sequence shown here is derived from an EMBL/GenBank/DDBJ whole genome shotgun (WGS) entry which is preliminary data.</text>
</comment>